<dbReference type="NCBIfam" id="NF004363">
    <property type="entry name" value="PRK05738.2-4"/>
    <property type="match status" value="1"/>
</dbReference>
<dbReference type="FunFam" id="3.30.70.330:FF:000001">
    <property type="entry name" value="50S ribosomal protein L23"/>
    <property type="match status" value="1"/>
</dbReference>
<dbReference type="eggNOG" id="COG0089">
    <property type="taxonomic scope" value="Bacteria"/>
</dbReference>
<proteinExistence type="inferred from homology"/>
<evidence type="ECO:0000256" key="5">
    <source>
        <dbReference type="ARBA" id="ARBA00023274"/>
    </source>
</evidence>
<dbReference type="PANTHER" id="PTHR11620">
    <property type="entry name" value="60S RIBOSOMAL PROTEIN L23A"/>
    <property type="match status" value="1"/>
</dbReference>
<comment type="subunit">
    <text evidence="6">Part of the 50S ribosomal subunit. Contacts protein L29, and trigger factor when it is bound to the ribosome.</text>
</comment>
<dbReference type="STRING" id="459349.CLOAM1138"/>
<dbReference type="NCBIfam" id="NF004359">
    <property type="entry name" value="PRK05738.1-3"/>
    <property type="match status" value="1"/>
</dbReference>
<evidence type="ECO:0000313" key="8">
    <source>
        <dbReference type="Proteomes" id="UP000002019"/>
    </source>
</evidence>
<gene>
    <name evidence="6 7" type="primary">rplW</name>
    <name evidence="7" type="ordered locus">CLOAM1138</name>
</gene>
<dbReference type="KEGG" id="caci:CLOAM1138"/>
<evidence type="ECO:0000256" key="4">
    <source>
        <dbReference type="ARBA" id="ARBA00022980"/>
    </source>
</evidence>
<evidence type="ECO:0000256" key="2">
    <source>
        <dbReference type="ARBA" id="ARBA00022730"/>
    </source>
</evidence>
<sequence length="95" mass="10830">MIHPRNIIISPIITEKSSNQVQNENTYSFKVSSNANKIEIKKAIERIFAVKVLAVNTIRYKGKPKSLGKYNGKRPDWKKAIVTLREGDKIADFEV</sequence>
<dbReference type="HOGENOM" id="CLU_037562_3_2_0"/>
<name>B0VI29_CLOAI</name>
<comment type="similarity">
    <text evidence="1 6">Belongs to the universal ribosomal protein uL23 family.</text>
</comment>
<dbReference type="InterPro" id="IPR013025">
    <property type="entry name" value="Ribosomal_uL23-like"/>
</dbReference>
<dbReference type="Gene3D" id="3.30.70.330">
    <property type="match status" value="1"/>
</dbReference>
<keyword evidence="4 6" id="KW-0689">Ribosomal protein</keyword>
<dbReference type="GO" id="GO:0019843">
    <property type="term" value="F:rRNA binding"/>
    <property type="evidence" value="ECO:0007669"/>
    <property type="project" value="UniProtKB-UniRule"/>
</dbReference>
<dbReference type="NCBIfam" id="NF004366">
    <property type="entry name" value="PRK05738.3-2"/>
    <property type="match status" value="1"/>
</dbReference>
<protein>
    <recommendedName>
        <fullName evidence="6">Large ribosomal subunit protein uL23</fullName>
    </recommendedName>
</protein>
<evidence type="ECO:0000313" key="7">
    <source>
        <dbReference type="EMBL" id="CAO81000.1"/>
    </source>
</evidence>
<dbReference type="GO" id="GO:0006412">
    <property type="term" value="P:translation"/>
    <property type="evidence" value="ECO:0007669"/>
    <property type="project" value="UniProtKB-UniRule"/>
</dbReference>
<reference evidence="7 8" key="1">
    <citation type="journal article" date="2008" name="J. Bacteriol.">
        <title>'Candidatus Cloacamonas acidaminovorans': genome sequence reconstruction provides a first glimpse of a new bacterial division.</title>
        <authorList>
            <person name="Pelletier E."/>
            <person name="Kreimeyer A."/>
            <person name="Bocs S."/>
            <person name="Rouy Z."/>
            <person name="Gyapay G."/>
            <person name="Chouari R."/>
            <person name="Riviere D."/>
            <person name="Ganesan A."/>
            <person name="Daegelen P."/>
            <person name="Sghir A."/>
            <person name="Cohen G.N."/>
            <person name="Medigue C."/>
            <person name="Weissenbach J."/>
            <person name="Le Paslier D."/>
        </authorList>
    </citation>
    <scope>NUCLEOTIDE SEQUENCE [LARGE SCALE GENOMIC DNA]</scope>
    <source>
        <strain evidence="8">Evry</strain>
    </source>
</reference>
<dbReference type="InterPro" id="IPR012678">
    <property type="entry name" value="Ribosomal_uL23/eL15/eS24_sf"/>
</dbReference>
<dbReference type="Pfam" id="PF00276">
    <property type="entry name" value="Ribosomal_L23"/>
    <property type="match status" value="1"/>
</dbReference>
<dbReference type="GO" id="GO:0003735">
    <property type="term" value="F:structural constituent of ribosome"/>
    <property type="evidence" value="ECO:0007669"/>
    <property type="project" value="InterPro"/>
</dbReference>
<dbReference type="EMBL" id="CU466930">
    <property type="protein sequence ID" value="CAO81000.1"/>
    <property type="molecule type" value="Genomic_DNA"/>
</dbReference>
<dbReference type="GO" id="GO:1990904">
    <property type="term" value="C:ribonucleoprotein complex"/>
    <property type="evidence" value="ECO:0007669"/>
    <property type="project" value="UniProtKB-KW"/>
</dbReference>
<evidence type="ECO:0000256" key="3">
    <source>
        <dbReference type="ARBA" id="ARBA00022884"/>
    </source>
</evidence>
<dbReference type="Proteomes" id="UP000002019">
    <property type="component" value="Chromosome"/>
</dbReference>
<evidence type="ECO:0000256" key="6">
    <source>
        <dbReference type="HAMAP-Rule" id="MF_01369"/>
    </source>
</evidence>
<dbReference type="OrthoDB" id="9793353at2"/>
<comment type="function">
    <text evidence="6">One of the early assembly proteins it binds 23S rRNA. One of the proteins that surrounds the polypeptide exit tunnel on the outside of the ribosome. Forms the main docking site for trigger factor binding to the ribosome.</text>
</comment>
<dbReference type="HAMAP" id="MF_01369_B">
    <property type="entry name" value="Ribosomal_uL23_B"/>
    <property type="match status" value="1"/>
</dbReference>
<accession>B0VI29</accession>
<keyword evidence="3 6" id="KW-0694">RNA-binding</keyword>
<keyword evidence="5 6" id="KW-0687">Ribonucleoprotein</keyword>
<organism evidence="7 8">
    <name type="scientific">Cloacimonas acidaminovorans (strain Evry)</name>
    <dbReference type="NCBI Taxonomy" id="459349"/>
    <lineage>
        <taxon>Bacteria</taxon>
        <taxon>Pseudomonadati</taxon>
        <taxon>Candidatus Cloacimonadota</taxon>
        <taxon>Candidatus Cloacimonadia</taxon>
        <taxon>Candidatus Cloacimonadales</taxon>
        <taxon>Candidatus Cloacimonadaceae</taxon>
        <taxon>Candidatus Cloacimonas</taxon>
    </lineage>
</organism>
<dbReference type="SUPFAM" id="SSF54189">
    <property type="entry name" value="Ribosomal proteins S24e, L23 and L15e"/>
    <property type="match status" value="1"/>
</dbReference>
<keyword evidence="8" id="KW-1185">Reference proteome</keyword>
<evidence type="ECO:0000256" key="1">
    <source>
        <dbReference type="ARBA" id="ARBA00006700"/>
    </source>
</evidence>
<dbReference type="GO" id="GO:0005840">
    <property type="term" value="C:ribosome"/>
    <property type="evidence" value="ECO:0007669"/>
    <property type="project" value="UniProtKB-KW"/>
</dbReference>
<dbReference type="AlphaFoldDB" id="B0VI29"/>
<dbReference type="RefSeq" id="WP_015424858.1">
    <property type="nucleotide sequence ID" value="NC_020449.1"/>
</dbReference>
<keyword evidence="2 6" id="KW-0699">rRNA-binding</keyword>
<dbReference type="InterPro" id="IPR012677">
    <property type="entry name" value="Nucleotide-bd_a/b_plait_sf"/>
</dbReference>